<comment type="caution">
    <text evidence="3">The sequence shown here is derived from an EMBL/GenBank/DDBJ whole genome shotgun (WGS) entry which is preliminary data.</text>
</comment>
<feature type="compositionally biased region" description="Basic and acidic residues" evidence="1">
    <location>
        <begin position="493"/>
        <end position="512"/>
    </location>
</feature>
<gene>
    <name evidence="3" type="ORF">GQX73_g9599</name>
</gene>
<proteinExistence type="predicted"/>
<accession>A0A7C8MRT4</accession>
<dbReference type="SUPFAM" id="SSF56112">
    <property type="entry name" value="Protein kinase-like (PK-like)"/>
    <property type="match status" value="1"/>
</dbReference>
<dbReference type="AlphaFoldDB" id="A0A7C8MRT4"/>
<dbReference type="PANTHER" id="PTHR21310">
    <property type="entry name" value="AMINOGLYCOSIDE PHOSPHOTRANSFERASE-RELATED-RELATED"/>
    <property type="match status" value="1"/>
</dbReference>
<feature type="domain" description="Aminoglycoside phosphotransferase" evidence="2">
    <location>
        <begin position="656"/>
        <end position="885"/>
    </location>
</feature>
<dbReference type="OrthoDB" id="10003767at2759"/>
<dbReference type="Proteomes" id="UP000481858">
    <property type="component" value="Unassembled WGS sequence"/>
</dbReference>
<dbReference type="InParanoid" id="A0A7C8MRT4"/>
<name>A0A7C8MRT4_9PEZI</name>
<evidence type="ECO:0000256" key="1">
    <source>
        <dbReference type="SAM" id="MobiDB-lite"/>
    </source>
</evidence>
<dbReference type="InterPro" id="IPR051678">
    <property type="entry name" value="AGP_Transferase"/>
</dbReference>
<dbReference type="Pfam" id="PF01636">
    <property type="entry name" value="APH"/>
    <property type="match status" value="1"/>
</dbReference>
<evidence type="ECO:0000259" key="2">
    <source>
        <dbReference type="Pfam" id="PF01636"/>
    </source>
</evidence>
<evidence type="ECO:0000313" key="3">
    <source>
        <dbReference type="EMBL" id="KAF2963974.1"/>
    </source>
</evidence>
<dbReference type="Gene3D" id="3.90.1200.10">
    <property type="match status" value="1"/>
</dbReference>
<keyword evidence="4" id="KW-1185">Reference proteome</keyword>
<dbReference type="PANTHER" id="PTHR21310:SF15">
    <property type="entry name" value="AMINOGLYCOSIDE PHOSPHOTRANSFERASE DOMAIN-CONTAINING PROTEIN"/>
    <property type="match status" value="1"/>
</dbReference>
<organism evidence="3 4">
    <name type="scientific">Xylaria multiplex</name>
    <dbReference type="NCBI Taxonomy" id="323545"/>
    <lineage>
        <taxon>Eukaryota</taxon>
        <taxon>Fungi</taxon>
        <taxon>Dikarya</taxon>
        <taxon>Ascomycota</taxon>
        <taxon>Pezizomycotina</taxon>
        <taxon>Sordariomycetes</taxon>
        <taxon>Xylariomycetidae</taxon>
        <taxon>Xylariales</taxon>
        <taxon>Xylariaceae</taxon>
        <taxon>Xylaria</taxon>
    </lineage>
</organism>
<reference evidence="3 4" key="1">
    <citation type="submission" date="2019-12" db="EMBL/GenBank/DDBJ databases">
        <title>Draft genome sequence of the ascomycete Xylaria multiplex DSM 110363.</title>
        <authorList>
            <person name="Buettner E."/>
            <person name="Kellner H."/>
        </authorList>
    </citation>
    <scope>NUCLEOTIDE SEQUENCE [LARGE SCALE GENOMIC DNA]</scope>
    <source>
        <strain evidence="3 4">DSM 110363</strain>
    </source>
</reference>
<dbReference type="InterPro" id="IPR011009">
    <property type="entry name" value="Kinase-like_dom_sf"/>
</dbReference>
<dbReference type="InterPro" id="IPR002575">
    <property type="entry name" value="Aminoglycoside_PTrfase"/>
</dbReference>
<evidence type="ECO:0000313" key="4">
    <source>
        <dbReference type="Proteomes" id="UP000481858"/>
    </source>
</evidence>
<feature type="compositionally biased region" description="Polar residues" evidence="1">
    <location>
        <begin position="23"/>
        <end position="40"/>
    </location>
</feature>
<feature type="region of interest" description="Disordered" evidence="1">
    <location>
        <begin position="485"/>
        <end position="512"/>
    </location>
</feature>
<protein>
    <recommendedName>
        <fullName evidence="2">Aminoglycoside phosphotransferase domain-containing protein</fullName>
    </recommendedName>
</protein>
<sequence length="980" mass="111128">MPGSGAAEESLDKSLIEQELNPKFSTTGQGPITPELQQQPARLGGLPTLDPTPESLRIAYDNRSNQVSAAADHQRIIRPITPSLSSRASSVEDFTHNRHLSLQHSPSNQEDSEETSLPSTPPPYLYDEERLLSGSITQSVYNSVLSFLNMATQRQSRADDARAQETIALIKGISKIQRTHVGNVTRKLTAKQYAKFLKAIEAEDEKFQSFFIDKLRFDYTRSKKQLEIRMPTTMHCEMEEFIADKARFWRDQLKGSDDENISNAARTIKHRGSADICLAYARGPKDTKSPDWQVGHKLCRRRCSFPTLVMEVGWSQHKKDLQDKAEYYIRRSKGEIRTIVGIYMREMYQAETRNEKRLEKMYLANEVDSTSYYYEDDERNKTGSASILVWRAKTLRDGTVKAKCFQDEVFRDGEGNAIESCSLRLPLQDFICQGLVDSLAEHFEAPMLEISSGDLCENIEDCLGEYRRKRGLMVKGRVEEKKERQLQEATELAARKEEEAKSRRTSARRSERSEVLAASTITSVPTTNLPYFGSTARFPLAMSEGLMTKDEAVSALLAYIFSGAIGSPKGKGVGYALIKATQTTFSWSAALEDIDGPATPVFRYLVRIDRESREISPPEPIVLSETELTEAILAATGQHLASSARFTDGALSISYKVTVQENQDIAYIVQLRHHGHVASMNALMTLVSRTINSHILPVPPVYPIPGEMKRQEVTGMGRQITQLIPGVMASSTYPRLSHKEKLIFVQKMALAFQACWQIQLPEQHLIGELIADEIGDGFVLRIGPDRHYGLGGPFTSVREYLRAHIRSSLIALEKQEGIGKYKEWFLDRIRDFVDNRLHNIPAIVEDIPIVAMHADLGPHNVVVSSQKHTEILAVIDWEFVASAPYASLYRIIEMLFRKPAPNGFGLEYDFADELREAFWGTIPDWMRWNQSEATQTFLEWFRFGLFMKPEWRPQDLPKDEIQNFWGENIRVVESILRKYS</sequence>
<feature type="region of interest" description="Disordered" evidence="1">
    <location>
        <begin position="1"/>
        <end position="55"/>
    </location>
</feature>
<feature type="region of interest" description="Disordered" evidence="1">
    <location>
        <begin position="102"/>
        <end position="124"/>
    </location>
</feature>
<dbReference type="EMBL" id="WUBL01000172">
    <property type="protein sequence ID" value="KAF2963974.1"/>
    <property type="molecule type" value="Genomic_DNA"/>
</dbReference>